<dbReference type="CDD" id="cd02516">
    <property type="entry name" value="CDP-ME_synthetase"/>
    <property type="match status" value="1"/>
</dbReference>
<reference evidence="4 5" key="1">
    <citation type="submission" date="2016-05" db="EMBL/GenBank/DDBJ databases">
        <title>Niabella ginsenosidivorans BS26 whole genome sequencing.</title>
        <authorList>
            <person name="Im W.T."/>
            <person name="Siddiqi M.Z."/>
        </authorList>
    </citation>
    <scope>NUCLEOTIDE SEQUENCE [LARGE SCALE GENOMIC DNA]</scope>
    <source>
        <strain evidence="4 5">BS26</strain>
    </source>
</reference>
<dbReference type="RefSeq" id="WP_067756142.1">
    <property type="nucleotide sequence ID" value="NZ_CP015772.1"/>
</dbReference>
<feature type="site" description="Positions MEP for the nucleophilic attack" evidence="3">
    <location>
        <position position="151"/>
    </location>
</feature>
<dbReference type="PANTHER" id="PTHR32125:SF4">
    <property type="entry name" value="2-C-METHYL-D-ERYTHRITOL 4-PHOSPHATE CYTIDYLYLTRANSFERASE, CHLOROPLASTIC"/>
    <property type="match status" value="1"/>
</dbReference>
<comment type="function">
    <text evidence="3">Catalyzes the formation of 4-diphosphocytidyl-2-C-methyl-D-erythritol from CTP and 2-C-methyl-D-erythritol 4-phosphate (MEP).</text>
</comment>
<keyword evidence="3" id="KW-0414">Isoprene biosynthesis</keyword>
<dbReference type="SUPFAM" id="SSF53448">
    <property type="entry name" value="Nucleotide-diphospho-sugar transferases"/>
    <property type="match status" value="1"/>
</dbReference>
<protein>
    <recommendedName>
        <fullName evidence="3">2-C-methyl-D-erythritol 4-phosphate cytidylyltransferase</fullName>
        <ecNumber evidence="3">2.7.7.60</ecNumber>
    </recommendedName>
    <alternativeName>
        <fullName evidence="3">4-diphosphocytidyl-2C-methyl-D-erythritol synthase</fullName>
    </alternativeName>
    <alternativeName>
        <fullName evidence="3">MEP cytidylyltransferase</fullName>
        <shortName evidence="3">MCT</shortName>
    </alternativeName>
</protein>
<feature type="site" description="Positions MEP for the nucleophilic attack" evidence="3">
    <location>
        <position position="205"/>
    </location>
</feature>
<comment type="catalytic activity">
    <reaction evidence="3">
        <text>2-C-methyl-D-erythritol 4-phosphate + CTP + H(+) = 4-CDP-2-C-methyl-D-erythritol + diphosphate</text>
        <dbReference type="Rhea" id="RHEA:13429"/>
        <dbReference type="ChEBI" id="CHEBI:15378"/>
        <dbReference type="ChEBI" id="CHEBI:33019"/>
        <dbReference type="ChEBI" id="CHEBI:37563"/>
        <dbReference type="ChEBI" id="CHEBI:57823"/>
        <dbReference type="ChEBI" id="CHEBI:58262"/>
        <dbReference type="EC" id="2.7.7.60"/>
    </reaction>
</comment>
<dbReference type="UniPathway" id="UPA00056">
    <property type="reaction ID" value="UER00093"/>
</dbReference>
<feature type="site" description="Transition state stabilizer" evidence="3">
    <location>
        <position position="15"/>
    </location>
</feature>
<dbReference type="InterPro" id="IPR029044">
    <property type="entry name" value="Nucleotide-diphossugar_trans"/>
</dbReference>
<evidence type="ECO:0000256" key="2">
    <source>
        <dbReference type="ARBA" id="ARBA00022695"/>
    </source>
</evidence>
<comment type="similarity">
    <text evidence="3">Belongs to the IspD/TarI cytidylyltransferase family. IspD subfamily.</text>
</comment>
<feature type="site" description="Transition state stabilizer" evidence="3">
    <location>
        <position position="22"/>
    </location>
</feature>
<organism evidence="4 5">
    <name type="scientific">Niabella ginsenosidivorans</name>
    <dbReference type="NCBI Taxonomy" id="1176587"/>
    <lineage>
        <taxon>Bacteria</taxon>
        <taxon>Pseudomonadati</taxon>
        <taxon>Bacteroidota</taxon>
        <taxon>Chitinophagia</taxon>
        <taxon>Chitinophagales</taxon>
        <taxon>Chitinophagaceae</taxon>
        <taxon>Niabella</taxon>
    </lineage>
</organism>
<dbReference type="InterPro" id="IPR050088">
    <property type="entry name" value="IspD/TarI_cytidylyltransf_bact"/>
</dbReference>
<dbReference type="EC" id="2.7.7.60" evidence="3"/>
<dbReference type="HAMAP" id="MF_00108">
    <property type="entry name" value="IspD"/>
    <property type="match status" value="1"/>
</dbReference>
<dbReference type="PANTHER" id="PTHR32125">
    <property type="entry name" value="2-C-METHYL-D-ERYTHRITOL 4-PHOSPHATE CYTIDYLYLTRANSFERASE, CHLOROPLASTIC"/>
    <property type="match status" value="1"/>
</dbReference>
<keyword evidence="1 3" id="KW-0808">Transferase</keyword>
<dbReference type="KEGG" id="nia:A8C56_11860"/>
<dbReference type="Proteomes" id="UP000077667">
    <property type="component" value="Chromosome"/>
</dbReference>
<dbReference type="InterPro" id="IPR034683">
    <property type="entry name" value="IspD/TarI"/>
</dbReference>
<proteinExistence type="inferred from homology"/>
<evidence type="ECO:0000256" key="1">
    <source>
        <dbReference type="ARBA" id="ARBA00022679"/>
    </source>
</evidence>
<accession>A0A1A9I1N5</accession>
<dbReference type="EMBL" id="CP015772">
    <property type="protein sequence ID" value="ANH81577.1"/>
    <property type="molecule type" value="Genomic_DNA"/>
</dbReference>
<dbReference type="GO" id="GO:0019288">
    <property type="term" value="P:isopentenyl diphosphate biosynthetic process, methylerythritol 4-phosphate pathway"/>
    <property type="evidence" value="ECO:0007669"/>
    <property type="project" value="UniProtKB-UniRule"/>
</dbReference>
<keyword evidence="2 3" id="KW-0548">Nucleotidyltransferase</keyword>
<dbReference type="AlphaFoldDB" id="A0A1A9I1N5"/>
<comment type="pathway">
    <text evidence="3">Isoprenoid biosynthesis; isopentenyl diphosphate biosynthesis via DXP pathway; isopentenyl diphosphate from 1-deoxy-D-xylulose 5-phosphate: step 2/6.</text>
</comment>
<dbReference type="OrthoDB" id="9806837at2"/>
<dbReference type="NCBIfam" id="TIGR00453">
    <property type="entry name" value="ispD"/>
    <property type="match status" value="1"/>
</dbReference>
<evidence type="ECO:0000256" key="3">
    <source>
        <dbReference type="HAMAP-Rule" id="MF_00108"/>
    </source>
</evidence>
<dbReference type="FunFam" id="3.90.550.10:FF:000003">
    <property type="entry name" value="2-C-methyl-D-erythritol 4-phosphate cytidylyltransferase"/>
    <property type="match status" value="1"/>
</dbReference>
<name>A0A1A9I1N5_9BACT</name>
<evidence type="ECO:0000313" key="5">
    <source>
        <dbReference type="Proteomes" id="UP000077667"/>
    </source>
</evidence>
<gene>
    <name evidence="3" type="primary">ispD</name>
    <name evidence="4" type="ORF">A8C56_11860</name>
</gene>
<sequence>MKKTAVIVAGGTGVRMGSELPKQFLLLKNKPLLFYTIDVFLKAYDDLEIILVLPEAYVDMGQEIIDAYFDKDRVRITIGGATRFESVKNGLQQVHEEAIVFVHDAVRCLVSERLIRRCYEQALETGSAIPVIPSSDSVRLITEEGSDALEREKIVLVQTPQVFHSKILVPAFSIEQKGKFTDEASVVEAFGIKVSLVEGEQNNIKITHPIDLVMAEALLPSSAL</sequence>
<keyword evidence="5" id="KW-1185">Reference proteome</keyword>
<dbReference type="Pfam" id="PF01128">
    <property type="entry name" value="IspD"/>
    <property type="match status" value="1"/>
</dbReference>
<dbReference type="GO" id="GO:0050518">
    <property type="term" value="F:2-C-methyl-D-erythritol 4-phosphate cytidylyltransferase activity"/>
    <property type="evidence" value="ECO:0007669"/>
    <property type="project" value="UniProtKB-UniRule"/>
</dbReference>
<dbReference type="STRING" id="1176587.A8C56_11860"/>
<evidence type="ECO:0000313" key="4">
    <source>
        <dbReference type="EMBL" id="ANH81577.1"/>
    </source>
</evidence>
<dbReference type="NCBIfam" id="NF001186">
    <property type="entry name" value="PRK00155.2-3"/>
    <property type="match status" value="1"/>
</dbReference>
<dbReference type="InterPro" id="IPR001228">
    <property type="entry name" value="IspD"/>
</dbReference>
<dbReference type="Gene3D" id="3.90.550.10">
    <property type="entry name" value="Spore Coat Polysaccharide Biosynthesis Protein SpsA, Chain A"/>
    <property type="match status" value="1"/>
</dbReference>